<protein>
    <recommendedName>
        <fullName evidence="1">DUF397 domain-containing protein</fullName>
    </recommendedName>
</protein>
<proteinExistence type="predicted"/>
<feature type="domain" description="DUF397" evidence="1">
    <location>
        <begin position="10"/>
        <end position="63"/>
    </location>
</feature>
<sequence>MNVNTVLTGASWFTSSYSNDQGGACVEGARLQGMMAVRDSKDREGGAFVFPAATWGAFVDAVKKDTLA</sequence>
<dbReference type="Pfam" id="PF04149">
    <property type="entry name" value="DUF397"/>
    <property type="match status" value="1"/>
</dbReference>
<comment type="caution">
    <text evidence="2">The sequence shown here is derived from an EMBL/GenBank/DDBJ whole genome shotgun (WGS) entry which is preliminary data.</text>
</comment>
<evidence type="ECO:0000313" key="3">
    <source>
        <dbReference type="Proteomes" id="UP000175971"/>
    </source>
</evidence>
<dbReference type="InterPro" id="IPR007278">
    <property type="entry name" value="DUF397"/>
</dbReference>
<dbReference type="PATRIC" id="fig|518642.7.peg.8477"/>
<reference evidence="2 3" key="1">
    <citation type="journal article" date="2016" name="Front. Microbiol.">
        <title>Comparative Genomics Analysis of Streptomyces Species Reveals Their Adaptation to the Marine Environment and Their Diversity at the Genomic Level.</title>
        <authorList>
            <person name="Tian X."/>
            <person name="Zhang Z."/>
            <person name="Yang T."/>
            <person name="Chen M."/>
            <person name="Li J."/>
            <person name="Chen F."/>
            <person name="Yang J."/>
            <person name="Li W."/>
            <person name="Zhang B."/>
            <person name="Zhang Z."/>
            <person name="Wu J."/>
            <person name="Zhang C."/>
            <person name="Long L."/>
            <person name="Xiao J."/>
        </authorList>
    </citation>
    <scope>NUCLEOTIDE SEQUENCE [LARGE SCALE GENOMIC DNA]</scope>
    <source>
        <strain evidence="2 3">SCSIO M10372</strain>
    </source>
</reference>
<dbReference type="RefSeq" id="WP_053559677.1">
    <property type="nucleotide sequence ID" value="NZ_LJGZ01000114.1"/>
</dbReference>
<accession>A0A1E7LEJ2</accession>
<evidence type="ECO:0000259" key="1">
    <source>
        <dbReference type="Pfam" id="PF04149"/>
    </source>
</evidence>
<dbReference type="EMBL" id="LJGZ01000114">
    <property type="protein sequence ID" value="OEV14627.1"/>
    <property type="molecule type" value="Genomic_DNA"/>
</dbReference>
<keyword evidence="3" id="KW-1185">Reference proteome</keyword>
<name>A0A1E7LEJ2_9ACTN</name>
<dbReference type="AlphaFoldDB" id="A0A1E7LEJ2"/>
<dbReference type="OrthoDB" id="4570646at2"/>
<dbReference type="Proteomes" id="UP000175971">
    <property type="component" value="Unassembled WGS sequence"/>
</dbReference>
<gene>
    <name evidence="2" type="ORF">AN221_43015</name>
</gene>
<evidence type="ECO:0000313" key="2">
    <source>
        <dbReference type="EMBL" id="OEV14627.1"/>
    </source>
</evidence>
<organism evidence="2 3">
    <name type="scientific">Streptomyces nanshensis</name>
    <dbReference type="NCBI Taxonomy" id="518642"/>
    <lineage>
        <taxon>Bacteria</taxon>
        <taxon>Bacillati</taxon>
        <taxon>Actinomycetota</taxon>
        <taxon>Actinomycetes</taxon>
        <taxon>Kitasatosporales</taxon>
        <taxon>Streptomycetaceae</taxon>
        <taxon>Streptomyces</taxon>
    </lineage>
</organism>